<evidence type="ECO:0000256" key="1">
    <source>
        <dbReference type="SAM" id="MobiDB-lite"/>
    </source>
</evidence>
<dbReference type="EMBL" id="KK852804">
    <property type="protein sequence ID" value="KDR16168.1"/>
    <property type="molecule type" value="Genomic_DNA"/>
</dbReference>
<name>A0A067RBV9_ZOONE</name>
<protein>
    <submittedName>
        <fullName evidence="2">Uncharacterized protein</fullName>
    </submittedName>
</protein>
<evidence type="ECO:0000313" key="2">
    <source>
        <dbReference type="EMBL" id="KDR16168.1"/>
    </source>
</evidence>
<feature type="compositionally biased region" description="Basic and acidic residues" evidence="1">
    <location>
        <begin position="36"/>
        <end position="46"/>
    </location>
</feature>
<keyword evidence="3" id="KW-1185">Reference proteome</keyword>
<accession>A0A067RBV9</accession>
<feature type="region of interest" description="Disordered" evidence="1">
    <location>
        <begin position="33"/>
        <end position="72"/>
    </location>
</feature>
<organism evidence="2 3">
    <name type="scientific">Zootermopsis nevadensis</name>
    <name type="common">Dampwood termite</name>
    <dbReference type="NCBI Taxonomy" id="136037"/>
    <lineage>
        <taxon>Eukaryota</taxon>
        <taxon>Metazoa</taxon>
        <taxon>Ecdysozoa</taxon>
        <taxon>Arthropoda</taxon>
        <taxon>Hexapoda</taxon>
        <taxon>Insecta</taxon>
        <taxon>Pterygota</taxon>
        <taxon>Neoptera</taxon>
        <taxon>Polyneoptera</taxon>
        <taxon>Dictyoptera</taxon>
        <taxon>Blattodea</taxon>
        <taxon>Blattoidea</taxon>
        <taxon>Termitoidae</taxon>
        <taxon>Termopsidae</taxon>
        <taxon>Zootermopsis</taxon>
    </lineage>
</organism>
<dbReference type="Proteomes" id="UP000027135">
    <property type="component" value="Unassembled WGS sequence"/>
</dbReference>
<sequence length="89" mass="10164">MLRWREGDARRPPVTDPEDDVMRAIQGVLFNQPDQAMRESSLDHRSILHPTGPASRQRQSKREQGRKSIGHAKPLQLEVNFCGPFTAMQ</sequence>
<dbReference type="AlphaFoldDB" id="A0A067RBV9"/>
<reference evidence="2 3" key="1">
    <citation type="journal article" date="2014" name="Nat. Commun.">
        <title>Molecular traces of alternative social organization in a termite genome.</title>
        <authorList>
            <person name="Terrapon N."/>
            <person name="Li C."/>
            <person name="Robertson H.M."/>
            <person name="Ji L."/>
            <person name="Meng X."/>
            <person name="Booth W."/>
            <person name="Chen Z."/>
            <person name="Childers C.P."/>
            <person name="Glastad K.M."/>
            <person name="Gokhale K."/>
            <person name="Gowin J."/>
            <person name="Gronenberg W."/>
            <person name="Hermansen R.A."/>
            <person name="Hu H."/>
            <person name="Hunt B.G."/>
            <person name="Huylmans A.K."/>
            <person name="Khalil S.M."/>
            <person name="Mitchell R.D."/>
            <person name="Munoz-Torres M.C."/>
            <person name="Mustard J.A."/>
            <person name="Pan H."/>
            <person name="Reese J.T."/>
            <person name="Scharf M.E."/>
            <person name="Sun F."/>
            <person name="Vogel H."/>
            <person name="Xiao J."/>
            <person name="Yang W."/>
            <person name="Yang Z."/>
            <person name="Yang Z."/>
            <person name="Zhou J."/>
            <person name="Zhu J."/>
            <person name="Brent C.S."/>
            <person name="Elsik C.G."/>
            <person name="Goodisman M.A."/>
            <person name="Liberles D.A."/>
            <person name="Roe R.M."/>
            <person name="Vargo E.L."/>
            <person name="Vilcinskas A."/>
            <person name="Wang J."/>
            <person name="Bornberg-Bauer E."/>
            <person name="Korb J."/>
            <person name="Zhang G."/>
            <person name="Liebig J."/>
        </authorList>
    </citation>
    <scope>NUCLEOTIDE SEQUENCE [LARGE SCALE GENOMIC DNA]</scope>
    <source>
        <tissue evidence="2">Whole organism</tissue>
    </source>
</reference>
<proteinExistence type="predicted"/>
<gene>
    <name evidence="2" type="ORF">L798_09582</name>
</gene>
<dbReference type="InParanoid" id="A0A067RBV9"/>
<evidence type="ECO:0000313" key="3">
    <source>
        <dbReference type="Proteomes" id="UP000027135"/>
    </source>
</evidence>